<dbReference type="GeneID" id="87816834"/>
<feature type="repeat" description="ANK" evidence="3">
    <location>
        <begin position="538"/>
        <end position="570"/>
    </location>
</feature>
<feature type="repeat" description="ANK" evidence="3">
    <location>
        <begin position="571"/>
        <end position="603"/>
    </location>
</feature>
<dbReference type="Pfam" id="PF13637">
    <property type="entry name" value="Ank_4"/>
    <property type="match status" value="1"/>
</dbReference>
<feature type="repeat" description="ANK" evidence="3">
    <location>
        <begin position="983"/>
        <end position="1015"/>
    </location>
</feature>
<dbReference type="RefSeq" id="XP_062638338.1">
    <property type="nucleotide sequence ID" value="XM_062780221.1"/>
</dbReference>
<sequence length="1230" mass="129071">MDPLSIGAHCGGLKAACDETVHAASAILNAAVPDQDAVLSSLIHDVRQLLLPTLHGMHAVWNANGPTLMTHRAAGFGMWPAMQQHLASVGVTFRGLKGQLDPVVESVTRSSFFGVNKSAWKLGMRIRTLAVYRGRLLVQDGGLRVGLVMMQMCTGAPNASLAALNAEIQSLTAAQASLRNEEWVGTAEEEEGKQLNLTLGSLIGAAQGFHSFMASNPAPAPVPPQQYGAPYGGQQQGHWQQPQPHPQQHYGQPPPHQGQPQQYHPQPAQPPQPTQPYGQQPYLGPQQPHPPTSHSPHPAPSLRPPPSPQPWPSSGYQAPSQSQTGGYQSYSGQQTSSQQPSGGQAAPAQAQGSGYTMSHSAFPPAPPPAPAPPAAPSAASSAASAEYTMSYSALPDFGLPDFSVVPDVPASPPRSTAPASAPAPAVTPAVAPAVAPVVAPPAPTDPAQTWIQEEDGHGSAPPPSYAQATGMMAVLGNFIPQEDSEEEYNANDYDDDDDDDDDCPPPTAYHIAAREGRFDEIKRLVESGAPGLHVTGEHGQHPTHSAACVGHVDILEYLIQHGADYKSSNNVGFTPLNGAAIWGSPAAVRLLLRYGADPNQASVDKQTPIYGAAKHGHLETVKMLVEWGVDKDDRTYGDDWTPLCVAASQGHLDVVQYLLHQGADQGIRTEKGVSPVRTAASNGYAEIVRALLQGPWGNTRMLNVPCNSGHTPLYGAAWENHVDAVRVLLDFGADLHAMNENKWTALHVAAFNGHPATVSLLLSRGASVHTRSTTGRSPLGSTAQEGHVEVLRLLLQHGAVASQTDNDGETPLYTAANSGDHPDAVALLLQYRPDLINTPTNNGWTPLAAAAFKGHIGVVRALLAPSNNPRADIHARTKFGRTALEAAAHEGHTAIIPILLAHGANPNAIDNDGDIALNSAASNGHADIVSCLLTTRTAYAPININHTNNAKSTPLHAAASKGHLSVVQLLLNHSATVATRIPSGFTPLHSACVNGHAAVVSLLLRRGADPTSRATDGWAPFTSAASNGHTDVVSLLLDQRPALLDSARNAAGWTALGIAARQGWIGTVQELLRRGADLRVANDKGFTPLHGAAERGFRAIVEALVLAGGPVTQRTSTGWTVINLAAGAGKGKVGEHDKDAVGTVRYLLGLDRGRYGLVDVNSPEGQGWTPLHSAAYEGDVETVRELVRAGAWTGARNGKGSTPGDLARGKGFNEVEVALLEGGMGGMAVR</sequence>
<comment type="caution">
    <text evidence="5">The sequence shown here is derived from an EMBL/GenBank/DDBJ whole genome shotgun (WGS) entry which is preliminary data.</text>
</comment>
<dbReference type="PANTHER" id="PTHR24123">
    <property type="entry name" value="ANKYRIN REPEAT-CONTAINING"/>
    <property type="match status" value="1"/>
</dbReference>
<evidence type="ECO:0000313" key="6">
    <source>
        <dbReference type="Proteomes" id="UP001302676"/>
    </source>
</evidence>
<accession>A0AAN6ZNG3</accession>
<dbReference type="InterPro" id="IPR051165">
    <property type="entry name" value="Multifunctional_ANK_Repeat"/>
</dbReference>
<proteinExistence type="predicted"/>
<keyword evidence="1" id="KW-0677">Repeat</keyword>
<dbReference type="PROSITE" id="PS50297">
    <property type="entry name" value="ANK_REP_REGION"/>
    <property type="match status" value="14"/>
</dbReference>
<dbReference type="InterPro" id="IPR036770">
    <property type="entry name" value="Ankyrin_rpt-contain_sf"/>
</dbReference>
<name>A0AAN6ZNG3_9PEZI</name>
<feature type="region of interest" description="Disordered" evidence="4">
    <location>
        <begin position="214"/>
        <end position="423"/>
    </location>
</feature>
<feature type="repeat" description="ANK" evidence="3">
    <location>
        <begin position="638"/>
        <end position="670"/>
    </location>
</feature>
<dbReference type="AlphaFoldDB" id="A0AAN6ZNG3"/>
<evidence type="ECO:0000256" key="3">
    <source>
        <dbReference type="PROSITE-ProRule" id="PRU00023"/>
    </source>
</evidence>
<evidence type="ECO:0000256" key="2">
    <source>
        <dbReference type="ARBA" id="ARBA00023043"/>
    </source>
</evidence>
<feature type="repeat" description="ANK" evidence="3">
    <location>
        <begin position="1051"/>
        <end position="1083"/>
    </location>
</feature>
<dbReference type="Pfam" id="PF12796">
    <property type="entry name" value="Ank_2"/>
    <property type="match status" value="7"/>
</dbReference>
<feature type="repeat" description="ANK" evidence="3">
    <location>
        <begin position="708"/>
        <end position="740"/>
    </location>
</feature>
<feature type="repeat" description="ANK" evidence="3">
    <location>
        <begin position="604"/>
        <end position="636"/>
    </location>
</feature>
<evidence type="ECO:0000256" key="1">
    <source>
        <dbReference type="ARBA" id="ARBA00022737"/>
    </source>
</evidence>
<dbReference type="SUPFAM" id="SSF48403">
    <property type="entry name" value="Ankyrin repeat"/>
    <property type="match status" value="2"/>
</dbReference>
<dbReference type="PANTHER" id="PTHR24123:SF33">
    <property type="entry name" value="PROTEIN HOS4"/>
    <property type="match status" value="1"/>
</dbReference>
<organism evidence="5 6">
    <name type="scientific">Dichotomopilus funicola</name>
    <dbReference type="NCBI Taxonomy" id="1934379"/>
    <lineage>
        <taxon>Eukaryota</taxon>
        <taxon>Fungi</taxon>
        <taxon>Dikarya</taxon>
        <taxon>Ascomycota</taxon>
        <taxon>Pezizomycotina</taxon>
        <taxon>Sordariomycetes</taxon>
        <taxon>Sordariomycetidae</taxon>
        <taxon>Sordariales</taxon>
        <taxon>Chaetomiaceae</taxon>
        <taxon>Dichotomopilus</taxon>
    </lineage>
</organism>
<feature type="region of interest" description="Disordered" evidence="4">
    <location>
        <begin position="486"/>
        <end position="509"/>
    </location>
</feature>
<feature type="repeat" description="ANK" evidence="3">
    <location>
        <begin position="1166"/>
        <end position="1198"/>
    </location>
</feature>
<protein>
    <submittedName>
        <fullName evidence="5">Ankyrin repeat-containing domain protein</fullName>
    </submittedName>
</protein>
<feature type="compositionally biased region" description="Low complexity" evidence="4">
    <location>
        <begin position="376"/>
        <end position="385"/>
    </location>
</feature>
<dbReference type="Proteomes" id="UP001302676">
    <property type="component" value="Unassembled WGS sequence"/>
</dbReference>
<dbReference type="Gene3D" id="1.25.40.20">
    <property type="entry name" value="Ankyrin repeat-containing domain"/>
    <property type="match status" value="6"/>
</dbReference>
<dbReference type="InterPro" id="IPR002110">
    <property type="entry name" value="Ankyrin_rpt"/>
</dbReference>
<feature type="repeat" description="ANK" evidence="3">
    <location>
        <begin position="807"/>
        <end position="835"/>
    </location>
</feature>
<dbReference type="SMART" id="SM00248">
    <property type="entry name" value="ANK"/>
    <property type="match status" value="19"/>
</dbReference>
<feature type="repeat" description="ANK" evidence="3">
    <location>
        <begin position="879"/>
        <end position="911"/>
    </location>
</feature>
<feature type="compositionally biased region" description="Low complexity" evidence="4">
    <location>
        <begin position="413"/>
        <end position="423"/>
    </location>
</feature>
<gene>
    <name evidence="5" type="ORF">C8A04DRAFT_27215</name>
</gene>
<feature type="repeat" description="ANK" evidence="3">
    <location>
        <begin position="1084"/>
        <end position="1116"/>
    </location>
</feature>
<reference evidence="5" key="1">
    <citation type="journal article" date="2023" name="Mol. Phylogenet. Evol.">
        <title>Genome-scale phylogeny and comparative genomics of the fungal order Sordariales.</title>
        <authorList>
            <person name="Hensen N."/>
            <person name="Bonometti L."/>
            <person name="Westerberg I."/>
            <person name="Brannstrom I.O."/>
            <person name="Guillou S."/>
            <person name="Cros-Aarteil S."/>
            <person name="Calhoun S."/>
            <person name="Haridas S."/>
            <person name="Kuo A."/>
            <person name="Mondo S."/>
            <person name="Pangilinan J."/>
            <person name="Riley R."/>
            <person name="LaButti K."/>
            <person name="Andreopoulos B."/>
            <person name="Lipzen A."/>
            <person name="Chen C."/>
            <person name="Yan M."/>
            <person name="Daum C."/>
            <person name="Ng V."/>
            <person name="Clum A."/>
            <person name="Steindorff A."/>
            <person name="Ohm R.A."/>
            <person name="Martin F."/>
            <person name="Silar P."/>
            <person name="Natvig D.O."/>
            <person name="Lalanne C."/>
            <person name="Gautier V."/>
            <person name="Ament-Velasquez S.L."/>
            <person name="Kruys A."/>
            <person name="Hutchinson M.I."/>
            <person name="Powell A.J."/>
            <person name="Barry K."/>
            <person name="Miller A.N."/>
            <person name="Grigoriev I.V."/>
            <person name="Debuchy R."/>
            <person name="Gladieux P."/>
            <person name="Hiltunen Thoren M."/>
            <person name="Johannesson H."/>
        </authorList>
    </citation>
    <scope>NUCLEOTIDE SEQUENCE</scope>
    <source>
        <strain evidence="5">CBS 141.50</strain>
    </source>
</reference>
<dbReference type="PRINTS" id="PR01415">
    <property type="entry name" value="ANKYRIN"/>
</dbReference>
<dbReference type="EMBL" id="MU853572">
    <property type="protein sequence ID" value="KAK4144967.1"/>
    <property type="molecule type" value="Genomic_DNA"/>
</dbReference>
<feature type="repeat" description="ANK" evidence="3">
    <location>
        <begin position="950"/>
        <end position="982"/>
    </location>
</feature>
<feature type="repeat" description="ANK" evidence="3">
    <location>
        <begin position="774"/>
        <end position="806"/>
    </location>
</feature>
<evidence type="ECO:0000313" key="5">
    <source>
        <dbReference type="EMBL" id="KAK4144967.1"/>
    </source>
</evidence>
<feature type="compositionally biased region" description="Low complexity" evidence="4">
    <location>
        <begin position="320"/>
        <end position="354"/>
    </location>
</feature>
<feature type="compositionally biased region" description="Pro residues" evidence="4">
    <location>
        <begin position="287"/>
        <end position="311"/>
    </location>
</feature>
<reference evidence="5" key="2">
    <citation type="submission" date="2023-05" db="EMBL/GenBank/DDBJ databases">
        <authorList>
            <consortium name="Lawrence Berkeley National Laboratory"/>
            <person name="Steindorff A."/>
            <person name="Hensen N."/>
            <person name="Bonometti L."/>
            <person name="Westerberg I."/>
            <person name="Brannstrom I.O."/>
            <person name="Guillou S."/>
            <person name="Cros-Aarteil S."/>
            <person name="Calhoun S."/>
            <person name="Haridas S."/>
            <person name="Kuo A."/>
            <person name="Mondo S."/>
            <person name="Pangilinan J."/>
            <person name="Riley R."/>
            <person name="Labutti K."/>
            <person name="Andreopoulos B."/>
            <person name="Lipzen A."/>
            <person name="Chen C."/>
            <person name="Yanf M."/>
            <person name="Daum C."/>
            <person name="Ng V."/>
            <person name="Clum A."/>
            <person name="Ohm R."/>
            <person name="Martin F."/>
            <person name="Silar P."/>
            <person name="Natvig D."/>
            <person name="Lalanne C."/>
            <person name="Gautier V."/>
            <person name="Ament-Velasquez S.L."/>
            <person name="Kruys A."/>
            <person name="Hutchinson M.I."/>
            <person name="Powell A.J."/>
            <person name="Barry K."/>
            <person name="Miller A.N."/>
            <person name="Grigoriev I.V."/>
            <person name="Debuchy R."/>
            <person name="Gladieux P."/>
            <person name="Thoren M.H."/>
            <person name="Johannesson H."/>
        </authorList>
    </citation>
    <scope>NUCLEOTIDE SEQUENCE</scope>
    <source>
        <strain evidence="5">CBS 141.50</strain>
    </source>
</reference>
<keyword evidence="2 3" id="KW-0040">ANK repeat</keyword>
<dbReference type="PROSITE" id="PS50088">
    <property type="entry name" value="ANK_REPEAT"/>
    <property type="match status" value="14"/>
</dbReference>
<feature type="compositionally biased region" description="Pro residues" evidence="4">
    <location>
        <begin position="363"/>
        <end position="375"/>
    </location>
</feature>
<feature type="compositionally biased region" description="Low complexity" evidence="4">
    <location>
        <begin position="275"/>
        <end position="286"/>
    </location>
</feature>
<evidence type="ECO:0000256" key="4">
    <source>
        <dbReference type="SAM" id="MobiDB-lite"/>
    </source>
</evidence>
<keyword evidence="6" id="KW-1185">Reference proteome</keyword>
<feature type="compositionally biased region" description="Low complexity" evidence="4">
    <location>
        <begin position="236"/>
        <end position="251"/>
    </location>
</feature>
<feature type="repeat" description="ANK" evidence="3">
    <location>
        <begin position="741"/>
        <end position="773"/>
    </location>
</feature>
<feature type="compositionally biased region" description="Acidic residues" evidence="4">
    <location>
        <begin position="486"/>
        <end position="503"/>
    </location>
</feature>